<reference evidence="1" key="2">
    <citation type="submission" date="2022-06" db="UniProtKB">
        <authorList>
            <consortium name="EnsemblMetazoa"/>
        </authorList>
    </citation>
    <scope>IDENTIFICATION</scope>
    <source>
        <strain evidence="1">PS312</strain>
    </source>
</reference>
<gene>
    <name evidence="1" type="primary">WBGene00275499</name>
</gene>
<keyword evidence="2" id="KW-1185">Reference proteome</keyword>
<reference evidence="2" key="1">
    <citation type="journal article" date="2008" name="Nat. Genet.">
        <title>The Pristionchus pacificus genome provides a unique perspective on nematode lifestyle and parasitism.</title>
        <authorList>
            <person name="Dieterich C."/>
            <person name="Clifton S.W."/>
            <person name="Schuster L.N."/>
            <person name="Chinwalla A."/>
            <person name="Delehaunty K."/>
            <person name="Dinkelacker I."/>
            <person name="Fulton L."/>
            <person name="Fulton R."/>
            <person name="Godfrey J."/>
            <person name="Minx P."/>
            <person name="Mitreva M."/>
            <person name="Roeseler W."/>
            <person name="Tian H."/>
            <person name="Witte H."/>
            <person name="Yang S.P."/>
            <person name="Wilson R.K."/>
            <person name="Sommer R.J."/>
        </authorList>
    </citation>
    <scope>NUCLEOTIDE SEQUENCE [LARGE SCALE GENOMIC DNA]</scope>
    <source>
        <strain evidence="2">PS312</strain>
    </source>
</reference>
<evidence type="ECO:0000313" key="1">
    <source>
        <dbReference type="EnsemblMetazoa" id="PPA37130.1"/>
    </source>
</evidence>
<evidence type="ECO:0000313" key="2">
    <source>
        <dbReference type="Proteomes" id="UP000005239"/>
    </source>
</evidence>
<dbReference type="AlphaFoldDB" id="A0A2A6BT70"/>
<proteinExistence type="predicted"/>
<accession>A0A2A6BT70</accession>
<name>A0A2A6BT70_PRIPA</name>
<dbReference type="EnsemblMetazoa" id="PPA37130.1">
    <property type="protein sequence ID" value="PPA37130.1"/>
    <property type="gene ID" value="WBGene00275499"/>
</dbReference>
<protein>
    <submittedName>
        <fullName evidence="1">Uncharacterized protein</fullName>
    </submittedName>
</protein>
<dbReference type="Proteomes" id="UP000005239">
    <property type="component" value="Unassembled WGS sequence"/>
</dbReference>
<organism evidence="1 2">
    <name type="scientific">Pristionchus pacificus</name>
    <name type="common">Parasitic nematode worm</name>
    <dbReference type="NCBI Taxonomy" id="54126"/>
    <lineage>
        <taxon>Eukaryota</taxon>
        <taxon>Metazoa</taxon>
        <taxon>Ecdysozoa</taxon>
        <taxon>Nematoda</taxon>
        <taxon>Chromadorea</taxon>
        <taxon>Rhabditida</taxon>
        <taxon>Rhabditina</taxon>
        <taxon>Diplogasteromorpha</taxon>
        <taxon>Diplogasteroidea</taxon>
        <taxon>Neodiplogasteridae</taxon>
        <taxon>Pristionchus</taxon>
    </lineage>
</organism>
<accession>A0A8R1URE4</accession>
<sequence length="55" mass="5972">SGTNSAAGWFKTSGQGEILLLHLKQNYLIVGWLQVSSDGKCDAPRLEATRLVVEI</sequence>